<dbReference type="CDD" id="cd03809">
    <property type="entry name" value="GT4_MtfB-like"/>
    <property type="match status" value="1"/>
</dbReference>
<dbReference type="SUPFAM" id="SSF53756">
    <property type="entry name" value="UDP-Glycosyltransferase/glycogen phosphorylase"/>
    <property type="match status" value="1"/>
</dbReference>
<evidence type="ECO:0000313" key="4">
    <source>
        <dbReference type="EMBL" id="MFD2034394.1"/>
    </source>
</evidence>
<dbReference type="Pfam" id="PF13439">
    <property type="entry name" value="Glyco_transf_4"/>
    <property type="match status" value="1"/>
</dbReference>
<proteinExistence type="predicted"/>
<feature type="domain" description="Glycosyl transferase family 1" evidence="2">
    <location>
        <begin position="186"/>
        <end position="334"/>
    </location>
</feature>
<dbReference type="Pfam" id="PF00534">
    <property type="entry name" value="Glycos_transf_1"/>
    <property type="match status" value="1"/>
</dbReference>
<dbReference type="InterPro" id="IPR001296">
    <property type="entry name" value="Glyco_trans_1"/>
</dbReference>
<protein>
    <submittedName>
        <fullName evidence="4">Glycosyltransferase family 4 protein</fullName>
    </submittedName>
</protein>
<name>A0ABW4VJW2_9BACT</name>
<dbReference type="Proteomes" id="UP001597361">
    <property type="component" value="Unassembled WGS sequence"/>
</dbReference>
<comment type="caution">
    <text evidence="4">The sequence shown here is derived from an EMBL/GenBank/DDBJ whole genome shotgun (WGS) entry which is preliminary data.</text>
</comment>
<dbReference type="EMBL" id="JBHUHR010000015">
    <property type="protein sequence ID" value="MFD2034394.1"/>
    <property type="molecule type" value="Genomic_DNA"/>
</dbReference>
<evidence type="ECO:0000313" key="5">
    <source>
        <dbReference type="Proteomes" id="UP001597361"/>
    </source>
</evidence>
<dbReference type="InterPro" id="IPR028098">
    <property type="entry name" value="Glyco_trans_4-like_N"/>
</dbReference>
<evidence type="ECO:0000259" key="3">
    <source>
        <dbReference type="Pfam" id="PF13439"/>
    </source>
</evidence>
<keyword evidence="5" id="KW-1185">Reference proteome</keyword>
<dbReference type="Gene3D" id="3.40.50.2000">
    <property type="entry name" value="Glycogen Phosphorylase B"/>
    <property type="match status" value="2"/>
</dbReference>
<dbReference type="RefSeq" id="WP_376884485.1">
    <property type="nucleotide sequence ID" value="NZ_JBHUHR010000015.1"/>
</dbReference>
<reference evidence="5" key="1">
    <citation type="journal article" date="2019" name="Int. J. Syst. Evol. Microbiol.">
        <title>The Global Catalogue of Microorganisms (GCM) 10K type strain sequencing project: providing services to taxonomists for standard genome sequencing and annotation.</title>
        <authorList>
            <consortium name="The Broad Institute Genomics Platform"/>
            <consortium name="The Broad Institute Genome Sequencing Center for Infectious Disease"/>
            <person name="Wu L."/>
            <person name="Ma J."/>
        </authorList>
    </citation>
    <scope>NUCLEOTIDE SEQUENCE [LARGE SCALE GENOMIC DNA]</scope>
    <source>
        <strain evidence="5">CGMCC 1.15180</strain>
    </source>
</reference>
<evidence type="ECO:0000256" key="1">
    <source>
        <dbReference type="ARBA" id="ARBA00022679"/>
    </source>
</evidence>
<accession>A0ABW4VJW2</accession>
<keyword evidence="1" id="KW-0808">Transferase</keyword>
<dbReference type="PANTHER" id="PTHR46401:SF2">
    <property type="entry name" value="GLYCOSYLTRANSFERASE WBBK-RELATED"/>
    <property type="match status" value="1"/>
</dbReference>
<feature type="domain" description="Glycosyltransferase subfamily 4-like N-terminal" evidence="3">
    <location>
        <begin position="52"/>
        <end position="166"/>
    </location>
</feature>
<evidence type="ECO:0000259" key="2">
    <source>
        <dbReference type="Pfam" id="PF00534"/>
    </source>
</evidence>
<organism evidence="4 5">
    <name type="scientific">Belliella marina</name>
    <dbReference type="NCBI Taxonomy" id="1644146"/>
    <lineage>
        <taxon>Bacteria</taxon>
        <taxon>Pseudomonadati</taxon>
        <taxon>Bacteroidota</taxon>
        <taxon>Cytophagia</taxon>
        <taxon>Cytophagales</taxon>
        <taxon>Cyclobacteriaceae</taxon>
        <taxon>Belliella</taxon>
    </lineage>
</organism>
<sequence length="366" mass="41959">MSKIRIGFDTRDLFFAQTGTRTFTEELLWEIKSDPEVELVELAPKRATKPKGFFSKALVHFAFIIWKTFTLPLLARKNRVDHLICPDYVAPFLFLGKIKTYPVFHGCNIWELPKNYNRIWRFYFTILAIYGQKRAEKIITVSEFSKSKIISVLGINKDKIEVIPLGPKRTGSERYRSEKAPSKYSFDYILHVGVLDKRKNLPNLVRAFGEIKEKNIHLVLVGGRPSKKSMDSTSEISDAILRSGLEHRVHLTGYVPDQELSGYYQNARAYVFPSSYEGFGIPVLEAYSYGLPLIASSEGSLPEVVRGGGLLFDPSSEQEITDKINEILTIDEFQSHKLRQEQAKVLAWYNWHNSWKTLKKTIKNAS</sequence>
<dbReference type="PANTHER" id="PTHR46401">
    <property type="entry name" value="GLYCOSYLTRANSFERASE WBBK-RELATED"/>
    <property type="match status" value="1"/>
</dbReference>
<gene>
    <name evidence="4" type="ORF">ACFSKL_06305</name>
</gene>